<proteinExistence type="predicted"/>
<dbReference type="Proteomes" id="UP000184147">
    <property type="component" value="Unassembled WGS sequence"/>
</dbReference>
<keyword evidence="1" id="KW-1133">Transmembrane helix</keyword>
<sequence>MHNAMKLSKRQIFGALVLILLLVGIRAGESSLFYDPLQMYFKGDFQNLPIPNIDSQQYLLHLVLRYVLTSLISLGILALLFKNSPLLRFVAGLYAVLGVLLVVLFFGVLTYFGNTHKQELFYIRRFLIQPIFLLLFCPALYYQMKVKKPDGIV</sequence>
<dbReference type="EMBL" id="FQVQ01000007">
    <property type="protein sequence ID" value="SHF37165.1"/>
    <property type="molecule type" value="Genomic_DNA"/>
</dbReference>
<evidence type="ECO:0000313" key="3">
    <source>
        <dbReference type="Proteomes" id="UP000184147"/>
    </source>
</evidence>
<organism evidence="2 3">
    <name type="scientific">Flavobacterium fontis</name>
    <dbReference type="NCBI Taxonomy" id="1124188"/>
    <lineage>
        <taxon>Bacteria</taxon>
        <taxon>Pseudomonadati</taxon>
        <taxon>Bacteroidota</taxon>
        <taxon>Flavobacteriia</taxon>
        <taxon>Flavobacteriales</taxon>
        <taxon>Flavobacteriaceae</taxon>
        <taxon>Flavobacterium</taxon>
    </lineage>
</organism>
<accession>A0A1M5B3Y9</accession>
<feature type="transmembrane region" description="Helical" evidence="1">
    <location>
        <begin position="126"/>
        <end position="142"/>
    </location>
</feature>
<keyword evidence="1" id="KW-0472">Membrane</keyword>
<dbReference type="AlphaFoldDB" id="A0A1M5B3Y9"/>
<keyword evidence="3" id="KW-1185">Reference proteome</keyword>
<gene>
    <name evidence="2" type="ORF">SAMN05444377_107115</name>
</gene>
<protein>
    <submittedName>
        <fullName evidence="2">Exosortase F-associated protein</fullName>
    </submittedName>
</protein>
<keyword evidence="1" id="KW-0812">Transmembrane</keyword>
<evidence type="ECO:0000256" key="1">
    <source>
        <dbReference type="SAM" id="Phobius"/>
    </source>
</evidence>
<reference evidence="2 3" key="1">
    <citation type="submission" date="2016-11" db="EMBL/GenBank/DDBJ databases">
        <authorList>
            <person name="Jaros S."/>
            <person name="Januszkiewicz K."/>
            <person name="Wedrychowicz H."/>
        </authorList>
    </citation>
    <scope>NUCLEOTIDE SEQUENCE [LARGE SCALE GENOMIC DNA]</scope>
    <source>
        <strain evidence="2 3">DSM 25660</strain>
    </source>
</reference>
<feature type="transmembrane region" description="Helical" evidence="1">
    <location>
        <begin position="93"/>
        <end position="114"/>
    </location>
</feature>
<dbReference type="STRING" id="1124188.SAMN05444377_107115"/>
<name>A0A1M5B3Y9_9FLAO</name>
<evidence type="ECO:0000313" key="2">
    <source>
        <dbReference type="EMBL" id="SHF37165.1"/>
    </source>
</evidence>
<feature type="transmembrane region" description="Helical" evidence="1">
    <location>
        <begin position="58"/>
        <end position="81"/>
    </location>
</feature>
<dbReference type="NCBIfam" id="TIGR04127">
    <property type="entry name" value="flavo_near_exo"/>
    <property type="match status" value="1"/>
</dbReference>
<dbReference type="InterPro" id="IPR026414">
    <property type="entry name" value="ExosoTase_F-assoc_memb"/>
</dbReference>